<dbReference type="InterPro" id="IPR018149">
    <property type="entry name" value="Lys-tRNA-synth_II_C"/>
</dbReference>
<dbReference type="PROSITE" id="PS50862">
    <property type="entry name" value="AA_TRNA_LIGASE_II"/>
    <property type="match status" value="1"/>
</dbReference>
<evidence type="ECO:0000313" key="15">
    <source>
        <dbReference type="Proteomes" id="UP000241769"/>
    </source>
</evidence>
<comment type="subcellular location">
    <subcellularLocation>
        <location evidence="1">Cytoplasm</location>
    </subcellularLocation>
</comment>
<reference evidence="14 15" key="1">
    <citation type="journal article" date="2018" name="Genome Biol. Evol.">
        <title>Multiple Roots of Fruiting Body Formation in Amoebozoa.</title>
        <authorList>
            <person name="Hillmann F."/>
            <person name="Forbes G."/>
            <person name="Novohradska S."/>
            <person name="Ferling I."/>
            <person name="Riege K."/>
            <person name="Groth M."/>
            <person name="Westermann M."/>
            <person name="Marz M."/>
            <person name="Spaller T."/>
            <person name="Winckler T."/>
            <person name="Schaap P."/>
            <person name="Glockner G."/>
        </authorList>
    </citation>
    <scope>NUCLEOTIDE SEQUENCE [LARGE SCALE GENOMIC DNA]</scope>
    <source>
        <strain evidence="14 15">Jena</strain>
    </source>
</reference>
<evidence type="ECO:0000256" key="5">
    <source>
        <dbReference type="ARBA" id="ARBA00022598"/>
    </source>
</evidence>
<dbReference type="PANTHER" id="PTHR42918">
    <property type="entry name" value="LYSYL-TRNA SYNTHETASE"/>
    <property type="match status" value="1"/>
</dbReference>
<dbReference type="Pfam" id="PF01336">
    <property type="entry name" value="tRNA_anti-codon"/>
    <property type="match status" value="1"/>
</dbReference>
<dbReference type="GO" id="GO:0000049">
    <property type="term" value="F:tRNA binding"/>
    <property type="evidence" value="ECO:0007669"/>
    <property type="project" value="TreeGrafter"/>
</dbReference>
<keyword evidence="7" id="KW-0067">ATP-binding</keyword>
<evidence type="ECO:0000256" key="2">
    <source>
        <dbReference type="ARBA" id="ARBA00008226"/>
    </source>
</evidence>
<dbReference type="InterPro" id="IPR002313">
    <property type="entry name" value="Lys-tRNA-ligase_II"/>
</dbReference>
<dbReference type="GO" id="GO:0006430">
    <property type="term" value="P:lysyl-tRNA aminoacylation"/>
    <property type="evidence" value="ECO:0007669"/>
    <property type="project" value="InterPro"/>
</dbReference>
<dbReference type="EMBL" id="MDYQ01000353">
    <property type="protein sequence ID" value="PRP76061.1"/>
    <property type="molecule type" value="Genomic_DNA"/>
</dbReference>
<dbReference type="NCBIfam" id="TIGR00499">
    <property type="entry name" value="lysS_bact"/>
    <property type="match status" value="1"/>
</dbReference>
<evidence type="ECO:0000256" key="1">
    <source>
        <dbReference type="ARBA" id="ARBA00004496"/>
    </source>
</evidence>
<evidence type="ECO:0000256" key="4">
    <source>
        <dbReference type="ARBA" id="ARBA00022490"/>
    </source>
</evidence>
<dbReference type="InterPro" id="IPR004364">
    <property type="entry name" value="Aa-tRNA-synt_II"/>
</dbReference>
<dbReference type="PRINTS" id="PR00982">
    <property type="entry name" value="TRNASYNTHLYS"/>
</dbReference>
<dbReference type="PANTHER" id="PTHR42918:SF5">
    <property type="entry name" value="LYSINE--TRNA LIGASE, MITOCHONDRIAL"/>
    <property type="match status" value="1"/>
</dbReference>
<comment type="similarity">
    <text evidence="2">Belongs to the class-II aminoacyl-tRNA synthetase family.</text>
</comment>
<dbReference type="GO" id="GO:0005829">
    <property type="term" value="C:cytosol"/>
    <property type="evidence" value="ECO:0007669"/>
    <property type="project" value="TreeGrafter"/>
</dbReference>
<dbReference type="Gene3D" id="2.40.50.140">
    <property type="entry name" value="Nucleic acid-binding proteins"/>
    <property type="match status" value="1"/>
</dbReference>
<dbReference type="InterPro" id="IPR012340">
    <property type="entry name" value="NA-bd_OB-fold"/>
</dbReference>
<keyword evidence="4" id="KW-0963">Cytoplasm</keyword>
<evidence type="ECO:0000256" key="6">
    <source>
        <dbReference type="ARBA" id="ARBA00022741"/>
    </source>
</evidence>
<dbReference type="SUPFAM" id="SSF55681">
    <property type="entry name" value="Class II aaRS and biotin synthetases"/>
    <property type="match status" value="1"/>
</dbReference>
<evidence type="ECO:0000313" key="14">
    <source>
        <dbReference type="EMBL" id="PRP76061.1"/>
    </source>
</evidence>
<evidence type="ECO:0000256" key="9">
    <source>
        <dbReference type="ARBA" id="ARBA00023146"/>
    </source>
</evidence>
<keyword evidence="6" id="KW-0547">Nucleotide-binding</keyword>
<evidence type="ECO:0000256" key="8">
    <source>
        <dbReference type="ARBA" id="ARBA00022917"/>
    </source>
</evidence>
<dbReference type="EC" id="6.1.1.6" evidence="3 12"/>
<dbReference type="NCBIfam" id="NF001756">
    <property type="entry name" value="PRK00484.1"/>
    <property type="match status" value="1"/>
</dbReference>
<dbReference type="GO" id="GO:0005524">
    <property type="term" value="F:ATP binding"/>
    <property type="evidence" value="ECO:0007669"/>
    <property type="project" value="UniProtKB-KW"/>
</dbReference>
<comment type="caution">
    <text evidence="14">The sequence shown here is derived from an EMBL/GenBank/DDBJ whole genome shotgun (WGS) entry which is preliminary data.</text>
</comment>
<dbReference type="InterPro" id="IPR004365">
    <property type="entry name" value="NA-bd_OB_tRNA"/>
</dbReference>
<dbReference type="Proteomes" id="UP000241769">
    <property type="component" value="Unassembled WGS sequence"/>
</dbReference>
<dbReference type="FunFam" id="3.30.930.10:FF:000238">
    <property type="entry name" value="Lysine--tRNA ligase"/>
    <property type="match status" value="1"/>
</dbReference>
<keyword evidence="15" id="KW-1185">Reference proteome</keyword>
<dbReference type="InParanoid" id="A0A2P6MWI2"/>
<feature type="domain" description="Aminoacyl-transfer RNA synthetases class-II family profile" evidence="13">
    <location>
        <begin position="209"/>
        <end position="520"/>
    </location>
</feature>
<protein>
    <recommendedName>
        <fullName evidence="3 12">Lysine--tRNA ligase</fullName>
        <ecNumber evidence="3 12">6.1.1.6</ecNumber>
    </recommendedName>
    <alternativeName>
        <fullName evidence="10 12">Lysyl-tRNA synthetase</fullName>
    </alternativeName>
</protein>
<keyword evidence="8" id="KW-0648">Protein biosynthesis</keyword>
<dbReference type="FunFam" id="2.40.50.140:FF:000050">
    <property type="entry name" value="Lysine--tRNA ligase"/>
    <property type="match status" value="1"/>
</dbReference>
<evidence type="ECO:0000256" key="3">
    <source>
        <dbReference type="ARBA" id="ARBA00013166"/>
    </source>
</evidence>
<comment type="catalytic activity">
    <reaction evidence="11 12">
        <text>tRNA(Lys) + L-lysine + ATP = L-lysyl-tRNA(Lys) + AMP + diphosphate</text>
        <dbReference type="Rhea" id="RHEA:20792"/>
        <dbReference type="Rhea" id="RHEA-COMP:9696"/>
        <dbReference type="Rhea" id="RHEA-COMP:9697"/>
        <dbReference type="ChEBI" id="CHEBI:30616"/>
        <dbReference type="ChEBI" id="CHEBI:32551"/>
        <dbReference type="ChEBI" id="CHEBI:33019"/>
        <dbReference type="ChEBI" id="CHEBI:78442"/>
        <dbReference type="ChEBI" id="CHEBI:78529"/>
        <dbReference type="ChEBI" id="CHEBI:456215"/>
        <dbReference type="EC" id="6.1.1.6"/>
    </reaction>
</comment>
<dbReference type="Gene3D" id="3.30.930.10">
    <property type="entry name" value="Bira Bifunctional Protein, Domain 2"/>
    <property type="match status" value="1"/>
</dbReference>
<dbReference type="GO" id="GO:0004824">
    <property type="term" value="F:lysine-tRNA ligase activity"/>
    <property type="evidence" value="ECO:0007669"/>
    <property type="project" value="UniProtKB-EC"/>
</dbReference>
<evidence type="ECO:0000256" key="12">
    <source>
        <dbReference type="RuleBase" id="RU003748"/>
    </source>
</evidence>
<dbReference type="InterPro" id="IPR044136">
    <property type="entry name" value="Lys-tRNA-ligase_II_N"/>
</dbReference>
<sequence length="543" mass="61749">MKGIHHLRAICLTKPKHFHHRFAIPQRLSSTEAVLVRKQQLNEYKEKTGTKFGLPLYDNRYKEDMSIAQFREKFDATIQNGQKLEDQIISIAGRISSKREASKKLFFYDLTRGDSQLQIMSTQQFYTDKDHYETLHSTMRRGDIVAVRGIPGKSKLGELSIIPLEVKILSPCIQPLPEADHLTHTDTRFMKRHLDLLTNRRSRDTLIARSKVITCVRDFFTSRGFIEMETPILGAKAGGANATPFVTQGQAIGDHLFLRIAPELYLKQLVIGGMEKVRRNEGVDATHNPEFTTCEFYQAYSDYNDIMDMTQELLRDIVGKVTGGSTITVEKNGTPHVIDFSKNFARFDLVTKLEETMNEKLPENFNSADCVTDLLEIAHRKGVYIPKPHTPARILDKLVGHFIEPLCIQPTFIMNHPLCLSPLAKSIPDRPQCTERFELFINEAEYCNAYSELNDPEEQRVRFRQQAEDKKLGDADSQVPDEEFCEALECALPPTGGFGLGVDRFVMLLTGSESIKEVIPFPIMKMHHSQKSPTQTEEGGKEK</sequence>
<dbReference type="CDD" id="cd04322">
    <property type="entry name" value="LysRS_N"/>
    <property type="match status" value="1"/>
</dbReference>
<dbReference type="InterPro" id="IPR045864">
    <property type="entry name" value="aa-tRNA-synth_II/BPL/LPL"/>
</dbReference>
<name>A0A2P6MWI2_9EUKA</name>
<evidence type="ECO:0000259" key="13">
    <source>
        <dbReference type="PROSITE" id="PS50862"/>
    </source>
</evidence>
<evidence type="ECO:0000256" key="10">
    <source>
        <dbReference type="ARBA" id="ARBA00030563"/>
    </source>
</evidence>
<evidence type="ECO:0000256" key="7">
    <source>
        <dbReference type="ARBA" id="ARBA00022840"/>
    </source>
</evidence>
<dbReference type="AlphaFoldDB" id="A0A2P6MWI2"/>
<dbReference type="STRING" id="1890364.A0A2P6MWI2"/>
<keyword evidence="9" id="KW-0030">Aminoacyl-tRNA synthetase</keyword>
<evidence type="ECO:0000256" key="11">
    <source>
        <dbReference type="ARBA" id="ARBA00048573"/>
    </source>
</evidence>
<dbReference type="OrthoDB" id="21243at2759"/>
<organism evidence="14 15">
    <name type="scientific">Planoprotostelium fungivorum</name>
    <dbReference type="NCBI Taxonomy" id="1890364"/>
    <lineage>
        <taxon>Eukaryota</taxon>
        <taxon>Amoebozoa</taxon>
        <taxon>Evosea</taxon>
        <taxon>Variosea</taxon>
        <taxon>Cavosteliida</taxon>
        <taxon>Cavosteliaceae</taxon>
        <taxon>Planoprotostelium</taxon>
    </lineage>
</organism>
<accession>A0A2P6MWI2</accession>
<proteinExistence type="inferred from homology"/>
<gene>
    <name evidence="14" type="ORF">PROFUN_01777</name>
</gene>
<dbReference type="Pfam" id="PF00152">
    <property type="entry name" value="tRNA-synt_2"/>
    <property type="match status" value="1"/>
</dbReference>
<dbReference type="InterPro" id="IPR006195">
    <property type="entry name" value="aa-tRNA-synth_II"/>
</dbReference>
<keyword evidence="5 14" id="KW-0436">Ligase</keyword>
<dbReference type="SUPFAM" id="SSF50249">
    <property type="entry name" value="Nucleic acid-binding proteins"/>
    <property type="match status" value="1"/>
</dbReference>